<accession>A0ABU1VB75</accession>
<comment type="caution">
    <text evidence="2">The sequence shown here is derived from an EMBL/GenBank/DDBJ whole genome shotgun (WGS) entry which is preliminary data.</text>
</comment>
<name>A0ABU1VB75_9BURK</name>
<protein>
    <recommendedName>
        <fullName evidence="4">DUF2946 domain-containing protein</fullName>
    </recommendedName>
</protein>
<organism evidence="2 3">
    <name type="scientific">Hydrogenophaga laconesensis</name>
    <dbReference type="NCBI Taxonomy" id="1805971"/>
    <lineage>
        <taxon>Bacteria</taxon>
        <taxon>Pseudomonadati</taxon>
        <taxon>Pseudomonadota</taxon>
        <taxon>Betaproteobacteria</taxon>
        <taxon>Burkholderiales</taxon>
        <taxon>Comamonadaceae</taxon>
        <taxon>Hydrogenophaga</taxon>
    </lineage>
</organism>
<gene>
    <name evidence="2" type="ORF">J2X09_002435</name>
</gene>
<evidence type="ECO:0008006" key="4">
    <source>
        <dbReference type="Google" id="ProtNLM"/>
    </source>
</evidence>
<dbReference type="EMBL" id="JAVDWE010000006">
    <property type="protein sequence ID" value="MDR7094692.1"/>
    <property type="molecule type" value="Genomic_DNA"/>
</dbReference>
<sequence length="117" mass="12038">MRHLLLALMIALLPIRGWMGDAMALAMLAAPAHSTEQASASTAAPCPDHAMPGEHAGMQDNASADHAHKSCDVCNGPVMALSAPVVPGLVPVHGVLALPAERFASSEPHRGIKPPIS</sequence>
<dbReference type="Proteomes" id="UP001265550">
    <property type="component" value="Unassembled WGS sequence"/>
</dbReference>
<dbReference type="RefSeq" id="WP_204733835.1">
    <property type="nucleotide sequence ID" value="NZ_JAVDWE010000006.1"/>
</dbReference>
<proteinExistence type="predicted"/>
<reference evidence="2 3" key="1">
    <citation type="submission" date="2023-07" db="EMBL/GenBank/DDBJ databases">
        <title>Sorghum-associated microbial communities from plants grown in Nebraska, USA.</title>
        <authorList>
            <person name="Schachtman D."/>
        </authorList>
    </citation>
    <scope>NUCLEOTIDE SEQUENCE [LARGE SCALE GENOMIC DNA]</scope>
    <source>
        <strain evidence="2 3">BE240</strain>
    </source>
</reference>
<evidence type="ECO:0000256" key="1">
    <source>
        <dbReference type="SAM" id="MobiDB-lite"/>
    </source>
</evidence>
<keyword evidence="3" id="KW-1185">Reference proteome</keyword>
<evidence type="ECO:0000313" key="3">
    <source>
        <dbReference type="Proteomes" id="UP001265550"/>
    </source>
</evidence>
<evidence type="ECO:0000313" key="2">
    <source>
        <dbReference type="EMBL" id="MDR7094692.1"/>
    </source>
</evidence>
<feature type="region of interest" description="Disordered" evidence="1">
    <location>
        <begin position="36"/>
        <end position="67"/>
    </location>
</feature>